<accession>A9BLD0</accession>
<keyword evidence="2" id="KW-0542">Nucleomorph</keyword>
<proteinExistence type="predicted"/>
<dbReference type="AlphaFoldDB" id="A9BLD0"/>
<dbReference type="EMBL" id="CP000883">
    <property type="protein sequence ID" value="ABW98313.1"/>
    <property type="molecule type" value="Genomic_DNA"/>
</dbReference>
<organism evidence="2 3">
    <name type="scientific">Hemiselmis andersenii</name>
    <name type="common">Cryptophyte alga</name>
    <dbReference type="NCBI Taxonomy" id="464988"/>
    <lineage>
        <taxon>Eukaryota</taxon>
        <taxon>Cryptophyceae</taxon>
        <taxon>Cryptomonadales</taxon>
        <taxon>Hemiselmidaceae</taxon>
        <taxon>Hemiselmis</taxon>
    </lineage>
</organism>
<protein>
    <submittedName>
        <fullName evidence="2">Uncharacterized protein</fullName>
    </submittedName>
</protein>
<feature type="transmembrane region" description="Helical" evidence="1">
    <location>
        <begin position="404"/>
        <end position="427"/>
    </location>
</feature>
<geneLocation type="nucleomorph" evidence="2"/>
<evidence type="ECO:0000313" key="3">
    <source>
        <dbReference type="Proteomes" id="UP000243127"/>
    </source>
</evidence>
<keyword evidence="1" id="KW-1133">Transmembrane helix</keyword>
<dbReference type="GeneID" id="5739449"/>
<reference evidence="2 3" key="1">
    <citation type="journal article" date="2007" name="Proc. Natl. Acad. Sci. U.S.A.">
        <title>Nucleomorph genome of Hemiselmis andersenii reveals complete intron loss and compaction as a driver of protein structure and function.</title>
        <authorList>
            <person name="Lane C.E."/>
            <person name="van den Heuvel K."/>
            <person name="Kozera C."/>
            <person name="Curtis B.A."/>
            <person name="Parsons B.J."/>
            <person name="Bowman S."/>
            <person name="Archibald J.M."/>
        </authorList>
    </citation>
    <scope>NUCLEOTIDE SEQUENCE [LARGE SCALE GENOMIC DNA]</scope>
    <source>
        <strain evidence="2 3">CCMP644</strain>
    </source>
</reference>
<evidence type="ECO:0000313" key="2">
    <source>
        <dbReference type="EMBL" id="ABW98313.1"/>
    </source>
</evidence>
<keyword evidence="1" id="KW-0472">Membrane</keyword>
<evidence type="ECO:0000256" key="1">
    <source>
        <dbReference type="SAM" id="Phobius"/>
    </source>
</evidence>
<keyword evidence="1" id="KW-0812">Transmembrane</keyword>
<dbReference type="RefSeq" id="XP_001712638.1">
    <property type="nucleotide sequence ID" value="XM_001712586.1"/>
</dbReference>
<name>A9BLD0_HEMAN</name>
<dbReference type="Proteomes" id="UP000243127">
    <property type="component" value="Nucleomorph 3"/>
</dbReference>
<sequence length="472" mass="57374">MIKKFTLHPFLVSFFLKKKKKMFFLKVAIFINLFNKNELVLYSSNFKETFDFDIKKKEGYKILKIFKIGKKIFFYNAFPIVSYKPISKKTKPIDCFYEVKFAIKIKKKKGKWLIGKLNRKKNLINIFPIAKTLDKVFPNNLKKKFLKFSPFCSNFPNFFDNKKNNWNSSKKDFFTKTKKNFFFFSNFYKISMGLKDYFLNLDLSFKKKPVFFKKFKPRKKFKRLIFRPKKKLFTLKNFLSLLYRSINGKINFCCFNFIKKKKIFSKGINLVCFGLGFFLNNFFLISSSIAFKKFNLFTPQNILFDFFCQLLFENDFQKKQFFPFFIASIIKSYLNEQIQKKSKKNLRNLILKKTYKKKYFEKITFLKKNQNIWNKKQSLSEIQSNLFLKKFFNKLKKSFVPPQFSFFFFYCIQSLLLTISFDTGFFLGKKNLNFFWKDNEIIIQNKTPFYSYKNWENFDLDFNFLKFKKMHF</sequence>
<gene>
    <name evidence="2" type="ORF">HAN_3g512</name>
</gene>
<feature type="transmembrane region" description="Helical" evidence="1">
    <location>
        <begin position="268"/>
        <end position="291"/>
    </location>
</feature>